<gene>
    <name evidence="1" type="ORF">AVEN_83538_1</name>
</gene>
<reference evidence="1 2" key="1">
    <citation type="journal article" date="2019" name="Sci. Rep.">
        <title>Orb-weaving spider Araneus ventricosus genome elucidates the spidroin gene catalogue.</title>
        <authorList>
            <person name="Kono N."/>
            <person name="Nakamura H."/>
            <person name="Ohtoshi R."/>
            <person name="Moran D.A.P."/>
            <person name="Shinohara A."/>
            <person name="Yoshida Y."/>
            <person name="Fujiwara M."/>
            <person name="Mori M."/>
            <person name="Tomita M."/>
            <person name="Arakawa K."/>
        </authorList>
    </citation>
    <scope>NUCLEOTIDE SEQUENCE [LARGE SCALE GENOMIC DNA]</scope>
</reference>
<evidence type="ECO:0000313" key="2">
    <source>
        <dbReference type="Proteomes" id="UP000499080"/>
    </source>
</evidence>
<comment type="caution">
    <text evidence="1">The sequence shown here is derived from an EMBL/GenBank/DDBJ whole genome shotgun (WGS) entry which is preliminary data.</text>
</comment>
<proteinExistence type="predicted"/>
<dbReference type="EMBL" id="BGPR01001730">
    <property type="protein sequence ID" value="GBM60597.1"/>
    <property type="molecule type" value="Genomic_DNA"/>
</dbReference>
<keyword evidence="2" id="KW-1185">Reference proteome</keyword>
<protein>
    <submittedName>
        <fullName evidence="1">Uncharacterized protein</fullName>
    </submittedName>
</protein>
<name>A0A4Y2H517_ARAVE</name>
<evidence type="ECO:0000313" key="1">
    <source>
        <dbReference type="EMBL" id="GBM60597.1"/>
    </source>
</evidence>
<accession>A0A4Y2H517</accession>
<dbReference type="AlphaFoldDB" id="A0A4Y2H517"/>
<dbReference type="Proteomes" id="UP000499080">
    <property type="component" value="Unassembled WGS sequence"/>
</dbReference>
<organism evidence="1 2">
    <name type="scientific">Araneus ventricosus</name>
    <name type="common">Orbweaver spider</name>
    <name type="synonym">Epeira ventricosa</name>
    <dbReference type="NCBI Taxonomy" id="182803"/>
    <lineage>
        <taxon>Eukaryota</taxon>
        <taxon>Metazoa</taxon>
        <taxon>Ecdysozoa</taxon>
        <taxon>Arthropoda</taxon>
        <taxon>Chelicerata</taxon>
        <taxon>Arachnida</taxon>
        <taxon>Araneae</taxon>
        <taxon>Araneomorphae</taxon>
        <taxon>Entelegynae</taxon>
        <taxon>Araneoidea</taxon>
        <taxon>Araneidae</taxon>
        <taxon>Araneus</taxon>
    </lineage>
</organism>
<sequence>MIQRYKSNQVDALTCENLRMQQKIVLIPTRGYAVRGLKSYALKRLNTSRFNIVILLEPTEEEEATVQLVYLEFIDTEKPGVFLLIQPTCAQPRKVVNQYRVGGRPIHSRTLEEYEMNFKFCKLPQCGKSWKSEVS</sequence>